<organism evidence="15 16">
    <name type="scientific">Owenia fusiformis</name>
    <name type="common">Polychaete worm</name>
    <dbReference type="NCBI Taxonomy" id="6347"/>
    <lineage>
        <taxon>Eukaryota</taxon>
        <taxon>Metazoa</taxon>
        <taxon>Spiralia</taxon>
        <taxon>Lophotrochozoa</taxon>
        <taxon>Annelida</taxon>
        <taxon>Polychaeta</taxon>
        <taxon>Sedentaria</taxon>
        <taxon>Canalipalpata</taxon>
        <taxon>Sabellida</taxon>
        <taxon>Oweniida</taxon>
        <taxon>Oweniidae</taxon>
        <taxon>Owenia</taxon>
    </lineage>
</organism>
<evidence type="ECO:0000256" key="3">
    <source>
        <dbReference type="ARBA" id="ARBA00022448"/>
    </source>
</evidence>
<evidence type="ECO:0000256" key="11">
    <source>
        <dbReference type="ARBA" id="ARBA00058619"/>
    </source>
</evidence>
<comment type="similarity">
    <text evidence="2 14">Belongs to the mitochondrial carrier (TC 2.A.29) family.</text>
</comment>
<dbReference type="InterPro" id="IPR023395">
    <property type="entry name" value="MCP_dom_sf"/>
</dbReference>
<evidence type="ECO:0000313" key="15">
    <source>
        <dbReference type="EMBL" id="CAH1776200.1"/>
    </source>
</evidence>
<dbReference type="OrthoDB" id="428293at2759"/>
<dbReference type="GO" id="GO:0015711">
    <property type="term" value="P:organic anion transport"/>
    <property type="evidence" value="ECO:0007669"/>
    <property type="project" value="UniProtKB-ARBA"/>
</dbReference>
<reference evidence="15" key="1">
    <citation type="submission" date="2022-03" db="EMBL/GenBank/DDBJ databases">
        <authorList>
            <person name="Martin C."/>
        </authorList>
    </citation>
    <scope>NUCLEOTIDE SEQUENCE</scope>
</reference>
<evidence type="ECO:0000256" key="13">
    <source>
        <dbReference type="ARBA" id="ARBA00079992"/>
    </source>
</evidence>
<evidence type="ECO:0000313" key="16">
    <source>
        <dbReference type="Proteomes" id="UP000749559"/>
    </source>
</evidence>
<comment type="function">
    <text evidence="11">Facilitates flavin adenine dinucleotide (FAD) translocation across the mitochondrial inner membrane into the mitochondrial matrix where it acts as a redox cofactor to assist flavoenzyme activities in fundamental metabolic processes including fatty acid beta-oxidation, amino acid and choline metabolism as well as mitochondrial electron transportation. In particular, provides FAD to DLD dehydrogenase of the glycine cleavage system, part of mitochondrial one-carbon metabolic pathway involved in neural tube closure in early embryogenesis.</text>
</comment>
<protein>
    <recommendedName>
        <fullName evidence="12">Solute carrier family 25 member 32</fullName>
    </recommendedName>
    <alternativeName>
        <fullName evidence="13">Mitochondrial FAD transporter</fullName>
    </alternativeName>
</protein>
<comment type="catalytic activity">
    <reaction evidence="10">
        <text>FAD(in) = FAD(out)</text>
        <dbReference type="Rhea" id="RHEA:76535"/>
        <dbReference type="ChEBI" id="CHEBI:57692"/>
    </reaction>
</comment>
<dbReference type="GO" id="GO:0005743">
    <property type="term" value="C:mitochondrial inner membrane"/>
    <property type="evidence" value="ECO:0007669"/>
    <property type="project" value="UniProtKB-SubCell"/>
</dbReference>
<keyword evidence="4 14" id="KW-0812">Transmembrane</keyword>
<keyword evidence="16" id="KW-1185">Reference proteome</keyword>
<keyword evidence="8" id="KW-0496">Mitochondrion</keyword>
<dbReference type="Proteomes" id="UP000749559">
    <property type="component" value="Unassembled WGS sequence"/>
</dbReference>
<dbReference type="PROSITE" id="PS50920">
    <property type="entry name" value="SOLCAR"/>
    <property type="match status" value="3"/>
</dbReference>
<evidence type="ECO:0000256" key="5">
    <source>
        <dbReference type="ARBA" id="ARBA00022737"/>
    </source>
</evidence>
<dbReference type="Pfam" id="PF00153">
    <property type="entry name" value="Mito_carr"/>
    <property type="match status" value="3"/>
</dbReference>
<dbReference type="FunFam" id="1.50.40.10:FF:000025">
    <property type="entry name" value="mitochondrial folate transporter/carrier"/>
    <property type="match status" value="1"/>
</dbReference>
<evidence type="ECO:0000256" key="10">
    <source>
        <dbReference type="ARBA" id="ARBA00050907"/>
    </source>
</evidence>
<evidence type="ECO:0000256" key="8">
    <source>
        <dbReference type="ARBA" id="ARBA00023128"/>
    </source>
</evidence>
<evidence type="ECO:0000256" key="14">
    <source>
        <dbReference type="RuleBase" id="RU000488"/>
    </source>
</evidence>
<name>A0A8J1TRH6_OWEFU</name>
<dbReference type="GO" id="GO:0006862">
    <property type="term" value="P:nucleotide transport"/>
    <property type="evidence" value="ECO:0007669"/>
    <property type="project" value="InterPro"/>
</dbReference>
<comment type="caution">
    <text evidence="15">The sequence shown here is derived from an EMBL/GenBank/DDBJ whole genome shotgun (WGS) entry which is preliminary data.</text>
</comment>
<dbReference type="InterPro" id="IPR044712">
    <property type="entry name" value="SLC25A32-like"/>
</dbReference>
<dbReference type="SUPFAM" id="SSF103506">
    <property type="entry name" value="Mitochondrial carrier"/>
    <property type="match status" value="1"/>
</dbReference>
<dbReference type="Gene3D" id="1.50.40.10">
    <property type="entry name" value="Mitochondrial carrier domain"/>
    <property type="match status" value="1"/>
</dbReference>
<evidence type="ECO:0000256" key="12">
    <source>
        <dbReference type="ARBA" id="ARBA00070508"/>
    </source>
</evidence>
<evidence type="ECO:0000256" key="7">
    <source>
        <dbReference type="ARBA" id="ARBA00022989"/>
    </source>
</evidence>
<keyword evidence="5" id="KW-0677">Repeat</keyword>
<dbReference type="AlphaFoldDB" id="A0A8J1TRH6"/>
<evidence type="ECO:0000256" key="1">
    <source>
        <dbReference type="ARBA" id="ARBA00004448"/>
    </source>
</evidence>
<dbReference type="PANTHER" id="PTHR45683">
    <property type="entry name" value="MITOCHONDRIAL NICOTINAMIDE ADENINE DINUCLEOTIDE TRANSPORTER 1-RELATED-RELATED"/>
    <property type="match status" value="1"/>
</dbReference>
<keyword evidence="6" id="KW-0999">Mitochondrion inner membrane</keyword>
<gene>
    <name evidence="15" type="ORF">OFUS_LOCUS3400</name>
</gene>
<comment type="subcellular location">
    <subcellularLocation>
        <location evidence="1">Mitochondrion inner membrane</location>
        <topology evidence="1">Multi-pass membrane protein</topology>
    </subcellularLocation>
</comment>
<dbReference type="InterPro" id="IPR018108">
    <property type="entry name" value="MCP_transmembrane"/>
</dbReference>
<dbReference type="GO" id="GO:0055085">
    <property type="term" value="P:transmembrane transport"/>
    <property type="evidence" value="ECO:0007669"/>
    <property type="project" value="InterPro"/>
</dbReference>
<keyword evidence="3 14" id="KW-0813">Transport</keyword>
<keyword evidence="7" id="KW-1133">Transmembrane helix</keyword>
<evidence type="ECO:0000256" key="4">
    <source>
        <dbReference type="ARBA" id="ARBA00022692"/>
    </source>
</evidence>
<dbReference type="EMBL" id="CAIIXF020000001">
    <property type="protein sequence ID" value="CAH1776200.1"/>
    <property type="molecule type" value="Genomic_DNA"/>
</dbReference>
<evidence type="ECO:0000256" key="6">
    <source>
        <dbReference type="ARBA" id="ARBA00022792"/>
    </source>
</evidence>
<keyword evidence="9" id="KW-0472">Membrane</keyword>
<evidence type="ECO:0000256" key="9">
    <source>
        <dbReference type="ARBA" id="ARBA00023136"/>
    </source>
</evidence>
<proteinExistence type="inferred from homology"/>
<evidence type="ECO:0000256" key="2">
    <source>
        <dbReference type="ARBA" id="ARBA00006375"/>
    </source>
</evidence>
<sequence>MSHGLKERSRLGDKKTARSLFSHVKWEHLFAGVSGGVISTLTLHPLDLVKVRFQVNEGLLAQGINTHRPQYKGIVDALRTIRKTEGIKGLYQGVVPNCWGAGTAWGFYFLFYNALKVYMQEDQKAPLGPGKHMLAATEAGLLTLVITNPIWVVKTRLCLQYDRFSIDGTKCQKSQQYSGMVDTMTKIYKFEGIKGLYKGMLPGVFGVSHGALQFMAYEQLKQKYNSYRERPQDCRFNSMEYIMFAALSKVFAASATYPYQVIRSRLQDQHRQYNGIADVIRQTWRNERTRGFYKGLVPYLLHVTPNICIVFLLYEQVTQLTIWKHLFNRHDDADEDELIR</sequence>
<accession>A0A8J1TRH6</accession>